<feature type="compositionally biased region" description="Basic and acidic residues" evidence="2">
    <location>
        <begin position="147"/>
        <end position="174"/>
    </location>
</feature>
<feature type="region of interest" description="Disordered" evidence="2">
    <location>
        <begin position="1034"/>
        <end position="1064"/>
    </location>
</feature>
<dbReference type="Pfam" id="PF02213">
    <property type="entry name" value="GYF"/>
    <property type="match status" value="1"/>
</dbReference>
<dbReference type="InterPro" id="IPR051640">
    <property type="entry name" value="GRB10-interact_GYF"/>
</dbReference>
<dbReference type="PROSITE" id="PS50829">
    <property type="entry name" value="GYF"/>
    <property type="match status" value="1"/>
</dbReference>
<organism evidence="4 5">
    <name type="scientific">Astatotilapia calliptera</name>
    <name type="common">Eastern happy</name>
    <name type="synonym">Chromis callipterus</name>
    <dbReference type="NCBI Taxonomy" id="8154"/>
    <lineage>
        <taxon>Eukaryota</taxon>
        <taxon>Metazoa</taxon>
        <taxon>Chordata</taxon>
        <taxon>Craniata</taxon>
        <taxon>Vertebrata</taxon>
        <taxon>Euteleostomi</taxon>
        <taxon>Actinopterygii</taxon>
        <taxon>Neopterygii</taxon>
        <taxon>Teleostei</taxon>
        <taxon>Neoteleostei</taxon>
        <taxon>Acanthomorphata</taxon>
        <taxon>Ovalentaria</taxon>
        <taxon>Cichlomorphae</taxon>
        <taxon>Cichliformes</taxon>
        <taxon>Cichlidae</taxon>
        <taxon>African cichlids</taxon>
        <taxon>Pseudocrenilabrinae</taxon>
        <taxon>Haplochromini</taxon>
        <taxon>Astatotilapia</taxon>
    </lineage>
</organism>
<feature type="region of interest" description="Disordered" evidence="2">
    <location>
        <begin position="111"/>
        <end position="301"/>
    </location>
</feature>
<dbReference type="SMART" id="SM00444">
    <property type="entry name" value="GYF"/>
    <property type="match status" value="1"/>
</dbReference>
<dbReference type="GO" id="GO:0043204">
    <property type="term" value="C:perikaryon"/>
    <property type="evidence" value="ECO:0007669"/>
    <property type="project" value="TreeGrafter"/>
</dbReference>
<proteinExistence type="inferred from homology"/>
<dbReference type="GO" id="GO:0031982">
    <property type="term" value="C:vesicle"/>
    <property type="evidence" value="ECO:0007669"/>
    <property type="project" value="TreeGrafter"/>
</dbReference>
<comment type="similarity">
    <text evidence="1">Belongs to the GIGYF family.</text>
</comment>
<feature type="region of interest" description="Disordered" evidence="2">
    <location>
        <begin position="956"/>
        <end position="1013"/>
    </location>
</feature>
<feature type="domain" description="GYF" evidence="3">
    <location>
        <begin position="546"/>
        <end position="594"/>
    </location>
</feature>
<dbReference type="InterPro" id="IPR035445">
    <property type="entry name" value="GYF-like_dom_sf"/>
</dbReference>
<dbReference type="CDD" id="cd00072">
    <property type="entry name" value="GYF"/>
    <property type="match status" value="1"/>
</dbReference>
<dbReference type="Proteomes" id="UP000265100">
    <property type="component" value="Chromosome 18"/>
</dbReference>
<feature type="compositionally biased region" description="Low complexity" evidence="2">
    <location>
        <begin position="990"/>
        <end position="1013"/>
    </location>
</feature>
<feature type="compositionally biased region" description="Basic and acidic residues" evidence="2">
    <location>
        <begin position="198"/>
        <end position="217"/>
    </location>
</feature>
<feature type="compositionally biased region" description="Low complexity" evidence="2">
    <location>
        <begin position="1042"/>
        <end position="1054"/>
    </location>
</feature>
<feature type="region of interest" description="Disordered" evidence="2">
    <location>
        <begin position="868"/>
        <end position="891"/>
    </location>
</feature>
<feature type="compositionally biased region" description="Basic and acidic residues" evidence="2">
    <location>
        <begin position="397"/>
        <end position="406"/>
    </location>
</feature>
<reference evidence="4" key="3">
    <citation type="submission" date="2025-09" db="UniProtKB">
        <authorList>
            <consortium name="Ensembl"/>
        </authorList>
    </citation>
    <scope>IDENTIFICATION</scope>
</reference>
<feature type="region of interest" description="Disordered" evidence="2">
    <location>
        <begin position="339"/>
        <end position="418"/>
    </location>
</feature>
<dbReference type="InterPro" id="IPR003169">
    <property type="entry name" value="GYF"/>
</dbReference>
<dbReference type="GO" id="GO:0016020">
    <property type="term" value="C:membrane"/>
    <property type="evidence" value="ECO:0007669"/>
    <property type="project" value="TreeGrafter"/>
</dbReference>
<feature type="region of interest" description="Disordered" evidence="2">
    <location>
        <begin position="827"/>
        <end position="853"/>
    </location>
</feature>
<dbReference type="GeneTree" id="ENSGT00940000156108"/>
<feature type="region of interest" description="Disordered" evidence="2">
    <location>
        <begin position="1149"/>
        <end position="1194"/>
    </location>
</feature>
<evidence type="ECO:0000256" key="2">
    <source>
        <dbReference type="SAM" id="MobiDB-lite"/>
    </source>
</evidence>
<dbReference type="SUPFAM" id="SSF55277">
    <property type="entry name" value="GYF domain"/>
    <property type="match status" value="1"/>
</dbReference>
<reference evidence="4" key="2">
    <citation type="submission" date="2025-08" db="UniProtKB">
        <authorList>
            <consortium name="Ensembl"/>
        </authorList>
    </citation>
    <scope>IDENTIFICATION</scope>
</reference>
<evidence type="ECO:0000259" key="3">
    <source>
        <dbReference type="PROSITE" id="PS50829"/>
    </source>
</evidence>
<feature type="compositionally biased region" description="Polar residues" evidence="2">
    <location>
        <begin position="878"/>
        <end position="891"/>
    </location>
</feature>
<feature type="compositionally biased region" description="Polar residues" evidence="2">
    <location>
        <begin position="979"/>
        <end position="989"/>
    </location>
</feature>
<feature type="compositionally biased region" description="Low complexity" evidence="2">
    <location>
        <begin position="20"/>
        <end position="30"/>
    </location>
</feature>
<sequence length="1222" mass="139056">MAETQTLNFGPECGGGGGSSNAIASPPLSPALPKYKLAEYRYGREEMLALYVKDNKIPIDLHDKEFLPILQEEPLPPLALVSFTEEEQRNFSMSVNSAAVLRLTGRGGGLIAGAPRGRSTSRGRGRGRGDGGFYQRSFDDVEGFGRGVREMHRSQSWEERGDRRFEKPGRKDPDAAPGHFQINHMRGNYEDGGAGLPRKHDFTRSESENWRTSRDDQNGEDDEGGWRPAGSRRDNDRWCPPSPDGPRSAGWREHPDQRRRFPFDAREDERGYRRPRSGSGSLEDERDSLPEWCLEDADEEAGTFDSSGAFLSLKQKASKEPILEEAEIEFKPLEVCEEGLEDEDCQPKETKETETEAKREADRKELARVPEEAPPVPPTVSEPHSPAQSLSPNLPSRTEDPERPAERQPPLELPPEPCKVPVHVPMSNSILESLPMTHISTTLTGGTFMQFHCKYYLFFLHVPKIQTFCFLFFSIQKFLLHHLLSIYHSKRVILMPFFKKNKKNPFQEAEKMVAYLQDSGVDDDRLAAKTSEKPKPAGLPLTHEAALKWFYKDPQGEIQGPFSNHEMTEWFQAGYFTMNLLVKRGCDEVFQPLGEIVKIWGRVPFTPGSAPPPLQGDGDQERLKRHQELTALNLYQLQQFQYQYLLRYARLRFNTTSANSHTSESLLPPVTRSLSVQDSGSVWEMQNPSTQASCTTNLQQASQSTWDSSSVWDLPIDSMAQAPTIEQMQQFEKAKNAKVIKNLGLRVRTAEGRGGEKEARRVPTQTGKGTKSCLIIPLLEPSTELIEFLYLLHQEEERRKQEELEALRRREEEKRAEEEVAAAAVAAALAQQQEEQKRRDQEAQRQQELQRQRQQQQEALRRLQQQQQQQQQLAQMKLPSSSKWGQQSPNTINQTQNALSLAEIQKLEEERERQARDEVRRALQQAQQPHAKLSGWGNMAKQPVATKSLLEIQREEAQQMKQRKEQQQQQQQHPIVAPQTRTQNRTTSLSNSVWGSVNTSSSSSSNWSSDSSSIWGDTHNSNMGFWDEAVKEVVQQPQQTRKGNAQKNNKGNANLSNSLSGRANKKVEEEEKLLKLFQGVNKSQQDTFMQWCEQTLHTLNTANNLDVPTFASFLKEVDSPYEVHDYIRAYLGDTPEAKDFAKQFLERRAKQNANQQKQAPQKQQQALKQQQQQQQQRFETVTSGKKKKKQKMVRADPSLLGFSVNASSERLNMGEIETLEDF</sequence>
<evidence type="ECO:0000313" key="4">
    <source>
        <dbReference type="Ensembl" id="ENSACLP00000052650.1"/>
    </source>
</evidence>
<feature type="region of interest" description="Disordered" evidence="2">
    <location>
        <begin position="1"/>
        <end position="30"/>
    </location>
</feature>
<feature type="compositionally biased region" description="Basic and acidic residues" evidence="2">
    <location>
        <begin position="956"/>
        <end position="966"/>
    </location>
</feature>
<evidence type="ECO:0000313" key="5">
    <source>
        <dbReference type="Proteomes" id="UP000265100"/>
    </source>
</evidence>
<name>A0AAX7T8Q5_ASTCA</name>
<feature type="compositionally biased region" description="Basic and acidic residues" evidence="2">
    <location>
        <begin position="909"/>
        <end position="921"/>
    </location>
</feature>
<gene>
    <name evidence="4" type="primary">GIGYF2</name>
</gene>
<evidence type="ECO:0000256" key="1">
    <source>
        <dbReference type="ARBA" id="ARBA00038015"/>
    </source>
</evidence>
<dbReference type="Gene3D" id="3.30.1490.40">
    <property type="match status" value="1"/>
</dbReference>
<feature type="compositionally biased region" description="Polar residues" evidence="2">
    <location>
        <begin position="387"/>
        <end position="396"/>
    </location>
</feature>
<dbReference type="GO" id="GO:0048009">
    <property type="term" value="P:insulin-like growth factor receptor signaling pathway"/>
    <property type="evidence" value="ECO:0007669"/>
    <property type="project" value="TreeGrafter"/>
</dbReference>
<dbReference type="PANTHER" id="PTHR14445:SF38">
    <property type="entry name" value="GRB10-INTERACTING GYF PROTEIN 2"/>
    <property type="match status" value="1"/>
</dbReference>
<dbReference type="GO" id="GO:0005829">
    <property type="term" value="C:cytosol"/>
    <property type="evidence" value="ECO:0007669"/>
    <property type="project" value="TreeGrafter"/>
</dbReference>
<feature type="compositionally biased region" description="Low complexity" evidence="2">
    <location>
        <begin position="1151"/>
        <end position="1176"/>
    </location>
</feature>
<feature type="compositionally biased region" description="Basic and acidic residues" evidence="2">
    <location>
        <begin position="834"/>
        <end position="851"/>
    </location>
</feature>
<feature type="compositionally biased region" description="Basic and acidic residues" evidence="2">
    <location>
        <begin position="250"/>
        <end position="272"/>
    </location>
</feature>
<keyword evidence="5" id="KW-1185">Reference proteome</keyword>
<accession>A0AAX7T8Q5</accession>
<reference evidence="4" key="1">
    <citation type="submission" date="2018-05" db="EMBL/GenBank/DDBJ databases">
        <authorList>
            <person name="Datahose"/>
        </authorList>
    </citation>
    <scope>NUCLEOTIDE SEQUENCE</scope>
</reference>
<feature type="region of interest" description="Disordered" evidence="2">
    <location>
        <begin position="909"/>
        <end position="940"/>
    </location>
</feature>
<dbReference type="Ensembl" id="ENSACLT00000054165.1">
    <property type="protein sequence ID" value="ENSACLP00000052650.1"/>
    <property type="gene ID" value="ENSACLG00000023272.2"/>
</dbReference>
<dbReference type="GO" id="GO:1990635">
    <property type="term" value="C:proximal dendrite"/>
    <property type="evidence" value="ECO:0007669"/>
    <property type="project" value="TreeGrafter"/>
</dbReference>
<dbReference type="PANTHER" id="PTHR14445">
    <property type="entry name" value="GRB10 INTERACTING GYF PROTEIN"/>
    <property type="match status" value="1"/>
</dbReference>
<dbReference type="AlphaFoldDB" id="A0AAX7T8Q5"/>
<protein>
    <recommendedName>
        <fullName evidence="3">GYF domain-containing protein</fullName>
    </recommendedName>
</protein>
<feature type="compositionally biased region" description="Basic and acidic residues" evidence="2">
    <location>
        <begin position="345"/>
        <end position="371"/>
    </location>
</feature>